<feature type="region of interest" description="Disordered" evidence="1">
    <location>
        <begin position="1"/>
        <end position="44"/>
    </location>
</feature>
<evidence type="ECO:0000256" key="1">
    <source>
        <dbReference type="SAM" id="MobiDB-lite"/>
    </source>
</evidence>
<protein>
    <submittedName>
        <fullName evidence="3">Uncharacterized protein</fullName>
    </submittedName>
</protein>
<feature type="transmembrane region" description="Helical" evidence="2">
    <location>
        <begin position="100"/>
        <end position="117"/>
    </location>
</feature>
<keyword evidence="2" id="KW-1133">Transmembrane helix</keyword>
<keyword evidence="2" id="KW-0472">Membrane</keyword>
<accession>A0A4S2N022</accession>
<name>A0A4S2N022_9PEZI</name>
<reference evidence="3 4" key="1">
    <citation type="submission" date="2019-04" db="EMBL/GenBank/DDBJ databases">
        <title>Comparative genomics and transcriptomics to analyze fruiting body development in filamentous ascomycetes.</title>
        <authorList>
            <consortium name="DOE Joint Genome Institute"/>
            <person name="Lutkenhaus R."/>
            <person name="Traeger S."/>
            <person name="Breuer J."/>
            <person name="Kuo A."/>
            <person name="Lipzen A."/>
            <person name="Pangilinan J."/>
            <person name="Dilworth D."/>
            <person name="Sandor L."/>
            <person name="Poggeler S."/>
            <person name="Barry K."/>
            <person name="Grigoriev I.V."/>
            <person name="Nowrousian M."/>
        </authorList>
    </citation>
    <scope>NUCLEOTIDE SEQUENCE [LARGE SCALE GENOMIC DNA]</scope>
    <source>
        <strain evidence="3 4">CBS 389.68</strain>
    </source>
</reference>
<sequence>MHSLVNQRVKVKAQDNTCLRPRMKPHSSRALNGKPSPNPRQQSRETLLKKENPLRFIHVSPSSHLHSNKSSFLSYRVLRQRVTPTEAQCRHQGEYDSFSIYRFVIITIILITHPAHFQSMFPSFGSLGRWCWHITWRARCASGDAWMLPSSASRRLGPNTQHPLH</sequence>
<dbReference type="EMBL" id="ML220116">
    <property type="protein sequence ID" value="TGZ82276.1"/>
    <property type="molecule type" value="Genomic_DNA"/>
</dbReference>
<organism evidence="3 4">
    <name type="scientific">Ascodesmis nigricans</name>
    <dbReference type="NCBI Taxonomy" id="341454"/>
    <lineage>
        <taxon>Eukaryota</taxon>
        <taxon>Fungi</taxon>
        <taxon>Dikarya</taxon>
        <taxon>Ascomycota</taxon>
        <taxon>Pezizomycotina</taxon>
        <taxon>Pezizomycetes</taxon>
        <taxon>Pezizales</taxon>
        <taxon>Ascodesmidaceae</taxon>
        <taxon>Ascodesmis</taxon>
    </lineage>
</organism>
<keyword evidence="4" id="KW-1185">Reference proteome</keyword>
<dbReference type="AlphaFoldDB" id="A0A4S2N022"/>
<proteinExistence type="predicted"/>
<gene>
    <name evidence="3" type="ORF">EX30DRAFT_221087</name>
</gene>
<dbReference type="Proteomes" id="UP000298138">
    <property type="component" value="Unassembled WGS sequence"/>
</dbReference>
<keyword evidence="2" id="KW-0812">Transmembrane</keyword>
<evidence type="ECO:0000313" key="4">
    <source>
        <dbReference type="Proteomes" id="UP000298138"/>
    </source>
</evidence>
<evidence type="ECO:0000256" key="2">
    <source>
        <dbReference type="SAM" id="Phobius"/>
    </source>
</evidence>
<dbReference type="InParanoid" id="A0A4S2N022"/>
<evidence type="ECO:0000313" key="3">
    <source>
        <dbReference type="EMBL" id="TGZ82276.1"/>
    </source>
</evidence>